<dbReference type="OrthoDB" id="2443829at2759"/>
<dbReference type="Proteomes" id="UP000789570">
    <property type="component" value="Unassembled WGS sequence"/>
</dbReference>
<proteinExistence type="predicted"/>
<dbReference type="EMBL" id="CAJVPQ010002006">
    <property type="protein sequence ID" value="CAG8579403.1"/>
    <property type="molecule type" value="Genomic_DNA"/>
</dbReference>
<evidence type="ECO:0000313" key="2">
    <source>
        <dbReference type="Proteomes" id="UP000789570"/>
    </source>
</evidence>
<sequence>MANNELIKLADQALSRSTSVTQKSAKMDTTELTNQSSSRLIQVIQEIDIISSFSDEEILPKRQKLRHVITTSNVSSDVVMIEDFFDTMNEEEIFKYKAK</sequence>
<evidence type="ECO:0000313" key="1">
    <source>
        <dbReference type="EMBL" id="CAG8579403.1"/>
    </source>
</evidence>
<reference evidence="1" key="1">
    <citation type="submission" date="2021-06" db="EMBL/GenBank/DDBJ databases">
        <authorList>
            <person name="Kallberg Y."/>
            <person name="Tangrot J."/>
            <person name="Rosling A."/>
        </authorList>
    </citation>
    <scope>NUCLEOTIDE SEQUENCE</scope>
    <source>
        <strain evidence="1">UK204</strain>
    </source>
</reference>
<accession>A0A9N9BXH3</accession>
<name>A0A9N9BXH3_9GLOM</name>
<keyword evidence="2" id="KW-1185">Reference proteome</keyword>
<organism evidence="1 2">
    <name type="scientific">Funneliformis caledonium</name>
    <dbReference type="NCBI Taxonomy" id="1117310"/>
    <lineage>
        <taxon>Eukaryota</taxon>
        <taxon>Fungi</taxon>
        <taxon>Fungi incertae sedis</taxon>
        <taxon>Mucoromycota</taxon>
        <taxon>Glomeromycotina</taxon>
        <taxon>Glomeromycetes</taxon>
        <taxon>Glomerales</taxon>
        <taxon>Glomeraceae</taxon>
        <taxon>Funneliformis</taxon>
    </lineage>
</organism>
<protein>
    <submittedName>
        <fullName evidence="1">16587_t:CDS:1</fullName>
    </submittedName>
</protein>
<dbReference type="AlphaFoldDB" id="A0A9N9BXH3"/>
<gene>
    <name evidence="1" type="ORF">FCALED_LOCUS7516</name>
</gene>
<comment type="caution">
    <text evidence="1">The sequence shown here is derived from an EMBL/GenBank/DDBJ whole genome shotgun (WGS) entry which is preliminary data.</text>
</comment>